<evidence type="ECO:0000256" key="6">
    <source>
        <dbReference type="SAM" id="MobiDB-lite"/>
    </source>
</evidence>
<evidence type="ECO:0000313" key="8">
    <source>
        <dbReference type="EMBL" id="ERT01740.1"/>
    </source>
</evidence>
<feature type="compositionally biased region" description="Low complexity" evidence="6">
    <location>
        <begin position="198"/>
        <end position="215"/>
    </location>
</feature>
<evidence type="ECO:0000256" key="5">
    <source>
        <dbReference type="ARBA" id="ARBA00023136"/>
    </source>
</evidence>
<protein>
    <recommendedName>
        <fullName evidence="10">Plasma membrane proteolipid 3</fullName>
    </recommendedName>
</protein>
<dbReference type="eggNOG" id="KOG1773">
    <property type="taxonomic scope" value="Eukaryota"/>
</dbReference>
<evidence type="ECO:0000256" key="2">
    <source>
        <dbReference type="ARBA" id="ARBA00009530"/>
    </source>
</evidence>
<feature type="region of interest" description="Disordered" evidence="6">
    <location>
        <begin position="152"/>
        <end position="232"/>
    </location>
</feature>
<reference evidence="9" key="1">
    <citation type="journal article" date="2014" name="Genome Announc.">
        <title>Genome sequence of the pathogenic fungus Sporothrix schenckii (ATCC 58251).</title>
        <authorList>
            <person name="Cuomo C.A."/>
            <person name="Rodriguez-Del Valle N."/>
            <person name="Perez-Sanchez L."/>
            <person name="Abouelleil A."/>
            <person name="Goldberg J."/>
            <person name="Young S."/>
            <person name="Zeng Q."/>
            <person name="Birren B.W."/>
        </authorList>
    </citation>
    <scope>NUCLEOTIDE SEQUENCE [LARGE SCALE GENOMIC DNA]</scope>
    <source>
        <strain evidence="9">ATCC 58251 / de Perez 2211183</strain>
    </source>
</reference>
<evidence type="ECO:0000256" key="1">
    <source>
        <dbReference type="ARBA" id="ARBA00004370"/>
    </source>
</evidence>
<organism evidence="8 9">
    <name type="scientific">Sporothrix schenckii (strain ATCC 58251 / de Perez 2211183)</name>
    <name type="common">Rose-picker's disease fungus</name>
    <dbReference type="NCBI Taxonomy" id="1391915"/>
    <lineage>
        <taxon>Eukaryota</taxon>
        <taxon>Fungi</taxon>
        <taxon>Dikarya</taxon>
        <taxon>Ascomycota</taxon>
        <taxon>Pezizomycotina</taxon>
        <taxon>Sordariomycetes</taxon>
        <taxon>Sordariomycetidae</taxon>
        <taxon>Ophiostomatales</taxon>
        <taxon>Ophiostomataceae</taxon>
        <taxon>Sporothrix</taxon>
    </lineage>
</organism>
<evidence type="ECO:0000313" key="9">
    <source>
        <dbReference type="Proteomes" id="UP000018087"/>
    </source>
</evidence>
<proteinExistence type="inferred from homology"/>
<keyword evidence="3 7" id="KW-0812">Transmembrane</keyword>
<feature type="transmembrane region" description="Helical" evidence="7">
    <location>
        <begin position="31"/>
        <end position="57"/>
    </location>
</feature>
<feature type="compositionally biased region" description="Polar residues" evidence="6">
    <location>
        <begin position="165"/>
        <end position="177"/>
    </location>
</feature>
<comment type="subcellular location">
    <subcellularLocation>
        <location evidence="1">Membrane</location>
    </subcellularLocation>
</comment>
<evidence type="ECO:0008006" key="10">
    <source>
        <dbReference type="Google" id="ProtNLM"/>
    </source>
</evidence>
<dbReference type="GO" id="GO:0016020">
    <property type="term" value="C:membrane"/>
    <property type="evidence" value="ECO:0007669"/>
    <property type="project" value="UniProtKB-SubCell"/>
</dbReference>
<dbReference type="EMBL" id="KI440842">
    <property type="protein sequence ID" value="ERT01740.1"/>
    <property type="molecule type" value="Genomic_DNA"/>
</dbReference>
<name>U7Q3X8_SPOS1</name>
<feature type="transmembrane region" description="Helical" evidence="7">
    <location>
        <begin position="7"/>
        <end position="25"/>
    </location>
</feature>
<sequence length="338" mass="36184">MVTASAILVIIITIIFPPIGVYAVAGCGADLLVNICLTILGVFPGHIHAFYVEYVYYDRREQSREGRFTADRAPGIYSDRVQSGGGGYVTNTAAHTNGIQAAPTPPSSASIPFFKTGSNTTPETSLVGARGKSIPLDDSTAAHRTSALRELNSSFPSPVLRHQQAKSTGAQSTTYSQPVIVRTYSGPPQSPSTSAHYRPPSSSRRAGSRASGSRRIPYGQNGQASSWAWDSTANSSNNAQSVGWGLASSLFGMARSKGKKTGFIPWPFVASTDGPSQKDEAKLPPIEAFSYKGFMADLQTTTDIRSDLDRIAEICARSRYCLSDKYDSHFVAAQLGRD</sequence>
<gene>
    <name evidence="8" type="ORF">HMPREF1624_00034</name>
</gene>
<keyword evidence="9" id="KW-1185">Reference proteome</keyword>
<dbReference type="Proteomes" id="UP000018087">
    <property type="component" value="Unassembled WGS sequence"/>
</dbReference>
<evidence type="ECO:0000256" key="4">
    <source>
        <dbReference type="ARBA" id="ARBA00022989"/>
    </source>
</evidence>
<keyword evidence="4 7" id="KW-1133">Transmembrane helix</keyword>
<dbReference type="InterPro" id="IPR000612">
    <property type="entry name" value="PMP3"/>
</dbReference>
<dbReference type="Pfam" id="PF01679">
    <property type="entry name" value="Pmp3"/>
    <property type="match status" value="1"/>
</dbReference>
<keyword evidence="5 7" id="KW-0472">Membrane</keyword>
<accession>U7Q3X8</accession>
<dbReference type="AlphaFoldDB" id="U7Q3X8"/>
<feature type="compositionally biased region" description="Polar residues" evidence="6">
    <location>
        <begin position="220"/>
        <end position="232"/>
    </location>
</feature>
<evidence type="ECO:0000256" key="3">
    <source>
        <dbReference type="ARBA" id="ARBA00022692"/>
    </source>
</evidence>
<evidence type="ECO:0000256" key="7">
    <source>
        <dbReference type="SAM" id="Phobius"/>
    </source>
</evidence>
<feature type="region of interest" description="Disordered" evidence="6">
    <location>
        <begin position="115"/>
        <end position="137"/>
    </location>
</feature>
<dbReference type="PANTHER" id="PTHR21659:SF42">
    <property type="entry name" value="UPF0057 MEMBRANE PROTEIN ZK632.10-RELATED"/>
    <property type="match status" value="1"/>
</dbReference>
<dbReference type="OrthoDB" id="5339332at2759"/>
<dbReference type="HOGENOM" id="CLU_821765_0_0_1"/>
<dbReference type="PROSITE" id="PS01309">
    <property type="entry name" value="UPF0057"/>
    <property type="match status" value="1"/>
</dbReference>
<comment type="similarity">
    <text evidence="2">Belongs to the UPF0057 (PMP3) family.</text>
</comment>
<dbReference type="PANTHER" id="PTHR21659">
    <property type="entry name" value="HYDROPHOBIC PROTEIN RCI2 LOW TEMPERATURE AND SALT RESPONSIVE PROTEIN LTI6 -RELATED"/>
    <property type="match status" value="1"/>
</dbReference>